<proteinExistence type="predicted"/>
<dbReference type="EMBL" id="CATOUU010000654">
    <property type="protein sequence ID" value="CAI9938352.1"/>
    <property type="molecule type" value="Genomic_DNA"/>
</dbReference>
<gene>
    <name evidence="2" type="ORF">HINF_LOCUS11491</name>
    <name evidence="1" type="ORF">HINF_LOCUS25997</name>
</gene>
<keyword evidence="3" id="KW-1185">Reference proteome</keyword>
<evidence type="ECO:0000313" key="3">
    <source>
        <dbReference type="Proteomes" id="UP001642409"/>
    </source>
</evidence>
<organism evidence="1">
    <name type="scientific">Hexamita inflata</name>
    <dbReference type="NCBI Taxonomy" id="28002"/>
    <lineage>
        <taxon>Eukaryota</taxon>
        <taxon>Metamonada</taxon>
        <taxon>Diplomonadida</taxon>
        <taxon>Hexamitidae</taxon>
        <taxon>Hexamitinae</taxon>
        <taxon>Hexamita</taxon>
    </lineage>
</organism>
<evidence type="ECO:0000313" key="1">
    <source>
        <dbReference type="EMBL" id="CAI9938352.1"/>
    </source>
</evidence>
<evidence type="ECO:0000313" key="2">
    <source>
        <dbReference type="EMBL" id="CAL5990659.1"/>
    </source>
</evidence>
<dbReference type="AlphaFoldDB" id="A0AA86U562"/>
<reference evidence="1" key="1">
    <citation type="submission" date="2023-06" db="EMBL/GenBank/DDBJ databases">
        <authorList>
            <person name="Kurt Z."/>
        </authorList>
    </citation>
    <scope>NUCLEOTIDE SEQUENCE</scope>
</reference>
<dbReference type="Proteomes" id="UP001642409">
    <property type="component" value="Unassembled WGS sequence"/>
</dbReference>
<name>A0AA86U562_9EUKA</name>
<dbReference type="EMBL" id="CAXDID020000025">
    <property type="protein sequence ID" value="CAL5990659.1"/>
    <property type="molecule type" value="Genomic_DNA"/>
</dbReference>
<protein>
    <submittedName>
        <fullName evidence="2">Hypothetical_protein</fullName>
    </submittedName>
</protein>
<comment type="caution">
    <text evidence="1">The sequence shown here is derived from an EMBL/GenBank/DDBJ whole genome shotgun (WGS) entry which is preliminary data.</text>
</comment>
<reference evidence="2 3" key="2">
    <citation type="submission" date="2024-07" db="EMBL/GenBank/DDBJ databases">
        <authorList>
            <person name="Akdeniz Z."/>
        </authorList>
    </citation>
    <scope>NUCLEOTIDE SEQUENCE [LARGE SCALE GENOMIC DNA]</scope>
</reference>
<sequence>MSLGFPLQEQLSSPHSSLFPRPVLYTSHIAEPIKAKKVERLKGVKRNFQRPQCSWTKRRWKGVAHMTVLVTSNRDFRIFSVFSIRSGFCKILVKRKFSITVEQSQKQC</sequence>
<accession>A0AA86U562</accession>